<evidence type="ECO:0000313" key="1">
    <source>
        <dbReference type="EMBL" id="JAH26130.1"/>
    </source>
</evidence>
<dbReference type="AlphaFoldDB" id="A0A0E9RCA4"/>
<proteinExistence type="predicted"/>
<name>A0A0E9RCA4_ANGAN</name>
<organism evidence="1">
    <name type="scientific">Anguilla anguilla</name>
    <name type="common">European freshwater eel</name>
    <name type="synonym">Muraena anguilla</name>
    <dbReference type="NCBI Taxonomy" id="7936"/>
    <lineage>
        <taxon>Eukaryota</taxon>
        <taxon>Metazoa</taxon>
        <taxon>Chordata</taxon>
        <taxon>Craniata</taxon>
        <taxon>Vertebrata</taxon>
        <taxon>Euteleostomi</taxon>
        <taxon>Actinopterygii</taxon>
        <taxon>Neopterygii</taxon>
        <taxon>Teleostei</taxon>
        <taxon>Anguilliformes</taxon>
        <taxon>Anguillidae</taxon>
        <taxon>Anguilla</taxon>
    </lineage>
</organism>
<reference evidence="1" key="1">
    <citation type="submission" date="2014-11" db="EMBL/GenBank/DDBJ databases">
        <authorList>
            <person name="Amaro Gonzalez C."/>
        </authorList>
    </citation>
    <scope>NUCLEOTIDE SEQUENCE</scope>
</reference>
<reference evidence="1" key="2">
    <citation type="journal article" date="2015" name="Fish Shellfish Immunol.">
        <title>Early steps in the European eel (Anguilla anguilla)-Vibrio vulnificus interaction in the gills: Role of the RtxA13 toxin.</title>
        <authorList>
            <person name="Callol A."/>
            <person name="Pajuelo D."/>
            <person name="Ebbesson L."/>
            <person name="Teles M."/>
            <person name="MacKenzie S."/>
            <person name="Amaro C."/>
        </authorList>
    </citation>
    <scope>NUCLEOTIDE SEQUENCE</scope>
</reference>
<accession>A0A0E9RCA4</accession>
<sequence>MESKMNNSLENYTTYVYFINIEFILKGCPQLLDGSFGYQGSRLSLLSH</sequence>
<protein>
    <submittedName>
        <fullName evidence="1">Uncharacterized protein</fullName>
    </submittedName>
</protein>
<dbReference type="EMBL" id="GBXM01082447">
    <property type="protein sequence ID" value="JAH26130.1"/>
    <property type="molecule type" value="Transcribed_RNA"/>
</dbReference>